<dbReference type="Proteomes" id="UP000032233">
    <property type="component" value="Unassembled WGS sequence"/>
</dbReference>
<evidence type="ECO:0000313" key="2">
    <source>
        <dbReference type="Proteomes" id="UP000032233"/>
    </source>
</evidence>
<proteinExistence type="predicted"/>
<reference evidence="1 2" key="1">
    <citation type="submission" date="2013-11" db="EMBL/GenBank/DDBJ databases">
        <title>Metagenomic analysis of a methanogenic consortium involved in long chain n-alkane degradation.</title>
        <authorList>
            <person name="Davidova I.A."/>
            <person name="Callaghan A.V."/>
            <person name="Wawrik B."/>
            <person name="Pruitt S."/>
            <person name="Marks C."/>
            <person name="Duncan K.E."/>
            <person name="Suflita J.M."/>
        </authorList>
    </citation>
    <scope>NUCLEOTIDE SEQUENCE [LARGE SCALE GENOMIC DNA]</scope>
    <source>
        <strain evidence="1 2">SPR</strain>
    </source>
</reference>
<comment type="caution">
    <text evidence="1">The sequence shown here is derived from an EMBL/GenBank/DDBJ whole genome shotgun (WGS) entry which is preliminary data.</text>
</comment>
<evidence type="ECO:0000313" key="1">
    <source>
        <dbReference type="EMBL" id="KIX16005.1"/>
    </source>
</evidence>
<keyword evidence="2" id="KW-1185">Reference proteome</keyword>
<dbReference type="STRING" id="1429043.X474_00085"/>
<accession>A0A0D2K392</accession>
<dbReference type="InParanoid" id="A0A0D2K392"/>
<sequence length="49" mass="5790">MRSYQFCHHHKLEVIALFEPLDIRLAYPFPADSLHPVKINLAQDFELKP</sequence>
<dbReference type="AlphaFoldDB" id="A0A0D2K392"/>
<protein>
    <submittedName>
        <fullName evidence="1">Uncharacterized protein</fullName>
    </submittedName>
</protein>
<organism evidence="1 2">
    <name type="scientific">Dethiosulfatarculus sandiegensis</name>
    <dbReference type="NCBI Taxonomy" id="1429043"/>
    <lineage>
        <taxon>Bacteria</taxon>
        <taxon>Pseudomonadati</taxon>
        <taxon>Thermodesulfobacteriota</taxon>
        <taxon>Desulfarculia</taxon>
        <taxon>Desulfarculales</taxon>
        <taxon>Desulfarculaceae</taxon>
        <taxon>Dethiosulfatarculus</taxon>
    </lineage>
</organism>
<name>A0A0D2K392_9BACT</name>
<dbReference type="EMBL" id="AZAC01000001">
    <property type="protein sequence ID" value="KIX16005.1"/>
    <property type="molecule type" value="Genomic_DNA"/>
</dbReference>
<gene>
    <name evidence="1" type="ORF">X474_00085</name>
</gene>